<feature type="region of interest" description="Disordered" evidence="1">
    <location>
        <begin position="1"/>
        <end position="21"/>
    </location>
</feature>
<dbReference type="EMBL" id="BMAV01012871">
    <property type="protein sequence ID" value="GFY59888.1"/>
    <property type="molecule type" value="Genomic_DNA"/>
</dbReference>
<protein>
    <submittedName>
        <fullName evidence="2">Uncharacterized protein</fullName>
    </submittedName>
</protein>
<dbReference type="Proteomes" id="UP000886998">
    <property type="component" value="Unassembled WGS sequence"/>
</dbReference>
<feature type="compositionally biased region" description="Polar residues" evidence="1">
    <location>
        <begin position="134"/>
        <end position="143"/>
    </location>
</feature>
<proteinExistence type="predicted"/>
<feature type="compositionally biased region" description="Polar residues" evidence="1">
    <location>
        <begin position="12"/>
        <end position="21"/>
    </location>
</feature>
<sequence>MMTSDSRKSLNMDISPSKNEQISACEKLKRYSHWYLSPSPNPSRLYKIPYSQPQKLLYGSISDEHRSYDEKKGRLVAEETEIKTKLDVEVNDNKTTRKKSSKKRKNKNKDSLEEFLSPKKNATPDSPVKAPTLVETNSFSNLEQDVEQPIPENVDTKRKLLISPDPQFPLC</sequence>
<feature type="compositionally biased region" description="Basic and acidic residues" evidence="1">
    <location>
        <begin position="1"/>
        <end position="10"/>
    </location>
</feature>
<evidence type="ECO:0000256" key="1">
    <source>
        <dbReference type="SAM" id="MobiDB-lite"/>
    </source>
</evidence>
<feature type="compositionally biased region" description="Basic residues" evidence="1">
    <location>
        <begin position="96"/>
        <end position="107"/>
    </location>
</feature>
<evidence type="ECO:0000313" key="2">
    <source>
        <dbReference type="EMBL" id="GFY59888.1"/>
    </source>
</evidence>
<feature type="region of interest" description="Disordered" evidence="1">
    <location>
        <begin position="92"/>
        <end position="171"/>
    </location>
</feature>
<evidence type="ECO:0000313" key="3">
    <source>
        <dbReference type="Proteomes" id="UP000886998"/>
    </source>
</evidence>
<reference evidence="2" key="1">
    <citation type="submission" date="2020-08" db="EMBL/GenBank/DDBJ databases">
        <title>Multicomponent nature underlies the extraordinary mechanical properties of spider dragline silk.</title>
        <authorList>
            <person name="Kono N."/>
            <person name="Nakamura H."/>
            <person name="Mori M."/>
            <person name="Yoshida Y."/>
            <person name="Ohtoshi R."/>
            <person name="Malay A.D."/>
            <person name="Moran D.A.P."/>
            <person name="Tomita M."/>
            <person name="Numata K."/>
            <person name="Arakawa K."/>
        </authorList>
    </citation>
    <scope>NUCLEOTIDE SEQUENCE</scope>
</reference>
<name>A0A8X6XTE6_9ARAC</name>
<dbReference type="AlphaFoldDB" id="A0A8X6XTE6"/>
<comment type="caution">
    <text evidence="2">The sequence shown here is derived from an EMBL/GenBank/DDBJ whole genome shotgun (WGS) entry which is preliminary data.</text>
</comment>
<accession>A0A8X6XTE6</accession>
<gene>
    <name evidence="2" type="ORF">TNIN_266821</name>
</gene>
<keyword evidence="3" id="KW-1185">Reference proteome</keyword>
<organism evidence="2 3">
    <name type="scientific">Trichonephila inaurata madagascariensis</name>
    <dbReference type="NCBI Taxonomy" id="2747483"/>
    <lineage>
        <taxon>Eukaryota</taxon>
        <taxon>Metazoa</taxon>
        <taxon>Ecdysozoa</taxon>
        <taxon>Arthropoda</taxon>
        <taxon>Chelicerata</taxon>
        <taxon>Arachnida</taxon>
        <taxon>Araneae</taxon>
        <taxon>Araneomorphae</taxon>
        <taxon>Entelegynae</taxon>
        <taxon>Araneoidea</taxon>
        <taxon>Nephilidae</taxon>
        <taxon>Trichonephila</taxon>
        <taxon>Trichonephila inaurata</taxon>
    </lineage>
</organism>